<sequence length="134" mass="14887">MSSAYSFTGGSLRLKGDSSNSIQDGKISKKHKHKNKSKSKSSKTIEAPSSKMEHVTSTVTNNSIDQHGPSGSSSSRRDLRTPAEIAYDESMAKRAEEKILQKAVKSHKEQVEQLNSYLDKLTEYNDIPKVSWTK</sequence>
<dbReference type="EMBL" id="CAJNOL010000702">
    <property type="protein sequence ID" value="CAF1171584.1"/>
    <property type="molecule type" value="Genomic_DNA"/>
</dbReference>
<evidence type="ECO:0000313" key="5">
    <source>
        <dbReference type="Proteomes" id="UP000663854"/>
    </source>
</evidence>
<dbReference type="EMBL" id="CAJNOH010000159">
    <property type="protein sequence ID" value="CAF0916149.1"/>
    <property type="molecule type" value="Genomic_DNA"/>
</dbReference>
<keyword evidence="6" id="KW-1185">Reference proteome</keyword>
<proteinExistence type="inferred from homology"/>
<comment type="caution">
    <text evidence="3">The sequence shown here is derived from an EMBL/GenBank/DDBJ whole genome shotgun (WGS) entry which is preliminary data.</text>
</comment>
<gene>
    <name evidence="4" type="ORF">JXQ802_LOCUS22826</name>
    <name evidence="3" type="ORF">PYM288_LOCUS10282</name>
</gene>
<feature type="compositionally biased region" description="Basic residues" evidence="2">
    <location>
        <begin position="28"/>
        <end position="41"/>
    </location>
</feature>
<feature type="region of interest" description="Disordered" evidence="2">
    <location>
        <begin position="1"/>
        <end position="81"/>
    </location>
</feature>
<comment type="similarity">
    <text evidence="1">Belongs to the FAM32 family.</text>
</comment>
<evidence type="ECO:0000256" key="2">
    <source>
        <dbReference type="SAM" id="MobiDB-lite"/>
    </source>
</evidence>
<name>A0A814AKB1_9BILA</name>
<dbReference type="PANTHER" id="PTHR13282">
    <property type="entry name" value="PROTEIN FAM32A"/>
    <property type="match status" value="1"/>
</dbReference>
<dbReference type="InterPro" id="IPR013865">
    <property type="entry name" value="FAM32A"/>
</dbReference>
<dbReference type="AlphaFoldDB" id="A0A814AKB1"/>
<evidence type="ECO:0000313" key="6">
    <source>
        <dbReference type="Proteomes" id="UP000663870"/>
    </source>
</evidence>
<dbReference type="GO" id="GO:0005730">
    <property type="term" value="C:nucleolus"/>
    <property type="evidence" value="ECO:0007669"/>
    <property type="project" value="TreeGrafter"/>
</dbReference>
<organism evidence="3 5">
    <name type="scientific">Rotaria sordida</name>
    <dbReference type="NCBI Taxonomy" id="392033"/>
    <lineage>
        <taxon>Eukaryota</taxon>
        <taxon>Metazoa</taxon>
        <taxon>Spiralia</taxon>
        <taxon>Gnathifera</taxon>
        <taxon>Rotifera</taxon>
        <taxon>Eurotatoria</taxon>
        <taxon>Bdelloidea</taxon>
        <taxon>Philodinida</taxon>
        <taxon>Philodinidae</taxon>
        <taxon>Rotaria</taxon>
    </lineage>
</organism>
<feature type="compositionally biased region" description="Polar residues" evidence="2">
    <location>
        <begin position="55"/>
        <end position="74"/>
    </location>
</feature>
<evidence type="ECO:0000313" key="4">
    <source>
        <dbReference type="EMBL" id="CAF1171584.1"/>
    </source>
</evidence>
<dbReference type="Pfam" id="PF08555">
    <property type="entry name" value="FAM32A"/>
    <property type="match status" value="1"/>
</dbReference>
<dbReference type="PANTHER" id="PTHR13282:SF6">
    <property type="entry name" value="PROTEIN FAM32A"/>
    <property type="match status" value="1"/>
</dbReference>
<accession>A0A814AKB1</accession>
<reference evidence="3" key="1">
    <citation type="submission" date="2021-02" db="EMBL/GenBank/DDBJ databases">
        <authorList>
            <person name="Nowell W R."/>
        </authorList>
    </citation>
    <scope>NUCLEOTIDE SEQUENCE</scope>
</reference>
<evidence type="ECO:0000256" key="1">
    <source>
        <dbReference type="ARBA" id="ARBA00008948"/>
    </source>
</evidence>
<dbReference type="Proteomes" id="UP000663870">
    <property type="component" value="Unassembled WGS sequence"/>
</dbReference>
<protein>
    <submittedName>
        <fullName evidence="3">Uncharacterized protein</fullName>
    </submittedName>
</protein>
<evidence type="ECO:0000313" key="3">
    <source>
        <dbReference type="EMBL" id="CAF0916149.1"/>
    </source>
</evidence>
<dbReference type="Proteomes" id="UP000663854">
    <property type="component" value="Unassembled WGS sequence"/>
</dbReference>